<dbReference type="AlphaFoldDB" id="A0A432W2F7"/>
<evidence type="ECO:0000256" key="2">
    <source>
        <dbReference type="ARBA" id="ARBA00006971"/>
    </source>
</evidence>
<dbReference type="EMBL" id="PIPJ01000001">
    <property type="protein sequence ID" value="RUO23422.1"/>
    <property type="molecule type" value="Genomic_DNA"/>
</dbReference>
<comment type="caution">
    <text evidence="6">The sequence shown here is derived from an EMBL/GenBank/DDBJ whole genome shotgun (WGS) entry which is preliminary data.</text>
</comment>
<comment type="subcellular location">
    <subcellularLocation>
        <location evidence="1">Membrane</location>
        <topology evidence="1">Single-pass membrane protein</topology>
    </subcellularLocation>
</comment>
<dbReference type="InterPro" id="IPR020980">
    <property type="entry name" value="Membrane_HflK_N"/>
</dbReference>
<dbReference type="CDD" id="cd03404">
    <property type="entry name" value="SPFH_HflK"/>
    <property type="match status" value="1"/>
</dbReference>
<dbReference type="InterPro" id="IPR001107">
    <property type="entry name" value="Band_7"/>
</dbReference>
<dbReference type="PANTHER" id="PTHR10264">
    <property type="entry name" value="BAND 7 PROTEIN-RELATED"/>
    <property type="match status" value="1"/>
</dbReference>
<dbReference type="GO" id="GO:0005886">
    <property type="term" value="C:plasma membrane"/>
    <property type="evidence" value="ECO:0007669"/>
    <property type="project" value="InterPro"/>
</dbReference>
<dbReference type="Gene3D" id="3.30.479.30">
    <property type="entry name" value="Band 7 domain"/>
    <property type="match status" value="1"/>
</dbReference>
<evidence type="ECO:0000259" key="5">
    <source>
        <dbReference type="SMART" id="SM00244"/>
    </source>
</evidence>
<dbReference type="InterPro" id="IPR001972">
    <property type="entry name" value="Stomatin_HflK_fam"/>
</dbReference>
<keyword evidence="6" id="KW-0378">Hydrolase</keyword>
<dbReference type="NCBIfam" id="TIGR01933">
    <property type="entry name" value="hflK"/>
    <property type="match status" value="1"/>
</dbReference>
<evidence type="ECO:0000313" key="7">
    <source>
        <dbReference type="Proteomes" id="UP000288395"/>
    </source>
</evidence>
<evidence type="ECO:0000313" key="6">
    <source>
        <dbReference type="EMBL" id="RUO23422.1"/>
    </source>
</evidence>
<dbReference type="InterPro" id="IPR043202">
    <property type="entry name" value="Band-7_stomatin-like"/>
</dbReference>
<dbReference type="PANTHER" id="PTHR10264:SF19">
    <property type="entry name" value="AT06885P-RELATED"/>
    <property type="match status" value="1"/>
</dbReference>
<dbReference type="GO" id="GO:0006508">
    <property type="term" value="P:proteolysis"/>
    <property type="evidence" value="ECO:0007669"/>
    <property type="project" value="UniProtKB-KW"/>
</dbReference>
<dbReference type="Pfam" id="PF12221">
    <property type="entry name" value="HflK_N"/>
    <property type="match status" value="1"/>
</dbReference>
<dbReference type="SUPFAM" id="SSF117892">
    <property type="entry name" value="Band 7/SPFH domain"/>
    <property type="match status" value="1"/>
</dbReference>
<evidence type="ECO:0000256" key="3">
    <source>
        <dbReference type="RuleBase" id="RU364113"/>
    </source>
</evidence>
<dbReference type="PRINTS" id="PR00721">
    <property type="entry name" value="STOMATIN"/>
</dbReference>
<comment type="function">
    <text evidence="3">HflC and HflK could encode or regulate a protease.</text>
</comment>
<proteinExistence type="inferred from homology"/>
<comment type="similarity">
    <text evidence="2 3">Belongs to the band 7/mec-2 family. HflK subfamily.</text>
</comment>
<dbReference type="GO" id="GO:0008233">
    <property type="term" value="F:peptidase activity"/>
    <property type="evidence" value="ECO:0007669"/>
    <property type="project" value="UniProtKB-KW"/>
</dbReference>
<evidence type="ECO:0000256" key="4">
    <source>
        <dbReference type="SAM" id="MobiDB-lite"/>
    </source>
</evidence>
<keyword evidence="3" id="KW-0812">Transmembrane</keyword>
<name>A0A432W2F7_9GAMM</name>
<keyword evidence="3" id="KW-1133">Transmembrane helix</keyword>
<sequence>MAWNQPGSGGKDKDPWGNKPQGGRDQGPPDLDEALRSLMGKLGLGGKGGQGSNGGGATGVPKKAVGIALFLVVLVWFIAGFYTVKEAERGVVLRFGAYHSEVGAGLHWRPVFVDQVENVDVNNVRAQQTAGFMLTEDENVVRVELAVQYRVMNPRAYLFNVEAPDSSLSQVTDSALRYVIGHNTMDNILTVGREEIRQQTWEIIDQLTERYGLGITVIDVNFQGARPPEEVRDAFDDAIRAQEDQERFVREAEAYAREIEPTARGRVRRLQQEAQAYKEQTVLRAQGEVSRFNELLPQYQAAPEVTRQRIFLETLEEIYANNAKIFIDVDGGNQMMYLPLDKILEQHNSRAVRPQAPMLPANSQQNGQSSSGQSSSQQQDNGRTSNRFSPRGEN</sequence>
<dbReference type="RefSeq" id="WP_126765061.1">
    <property type="nucleotide sequence ID" value="NZ_PIPJ01000001.1"/>
</dbReference>
<accession>A0A432W2F7</accession>
<keyword evidence="3" id="KW-0472">Membrane</keyword>
<dbReference type="SMART" id="SM00244">
    <property type="entry name" value="PHB"/>
    <property type="match status" value="1"/>
</dbReference>
<feature type="region of interest" description="Disordered" evidence="4">
    <location>
        <begin position="1"/>
        <end position="32"/>
    </location>
</feature>
<feature type="transmembrane region" description="Helical" evidence="3">
    <location>
        <begin position="64"/>
        <end position="84"/>
    </location>
</feature>
<feature type="compositionally biased region" description="Low complexity" evidence="4">
    <location>
        <begin position="362"/>
        <end position="379"/>
    </location>
</feature>
<protein>
    <recommendedName>
        <fullName evidence="3">Protein HflK</fullName>
    </recommendedName>
</protein>
<comment type="subunit">
    <text evidence="3">HflC and HflK may interact to form a multimeric complex.</text>
</comment>
<reference evidence="7" key="1">
    <citation type="journal article" date="2018" name="Front. Microbiol.">
        <title>Genome-Based Analysis Reveals the Taxonomy and Diversity of the Family Idiomarinaceae.</title>
        <authorList>
            <person name="Liu Y."/>
            <person name="Lai Q."/>
            <person name="Shao Z."/>
        </authorList>
    </citation>
    <scope>NUCLEOTIDE SEQUENCE [LARGE SCALE GENOMIC DNA]</scope>
    <source>
        <strain evidence="7">GBPy7</strain>
    </source>
</reference>
<dbReference type="Pfam" id="PF01145">
    <property type="entry name" value="Band_7"/>
    <property type="match status" value="1"/>
</dbReference>
<dbReference type="InterPro" id="IPR036013">
    <property type="entry name" value="Band_7/SPFH_dom_sf"/>
</dbReference>
<dbReference type="Proteomes" id="UP000288395">
    <property type="component" value="Unassembled WGS sequence"/>
</dbReference>
<evidence type="ECO:0000256" key="1">
    <source>
        <dbReference type="ARBA" id="ARBA00004167"/>
    </source>
</evidence>
<feature type="domain" description="Band 7" evidence="5">
    <location>
        <begin position="79"/>
        <end position="239"/>
    </location>
</feature>
<keyword evidence="7" id="KW-1185">Reference proteome</keyword>
<keyword evidence="6" id="KW-0645">Protease</keyword>
<gene>
    <name evidence="6" type="primary">hflK</name>
    <name evidence="6" type="ORF">CWE08_01875</name>
</gene>
<dbReference type="InterPro" id="IPR010201">
    <property type="entry name" value="HflK"/>
</dbReference>
<organism evidence="6 7">
    <name type="scientific">Aliidiomarina iranensis</name>
    <dbReference type="NCBI Taxonomy" id="1434071"/>
    <lineage>
        <taxon>Bacteria</taxon>
        <taxon>Pseudomonadati</taxon>
        <taxon>Pseudomonadota</taxon>
        <taxon>Gammaproteobacteria</taxon>
        <taxon>Alteromonadales</taxon>
        <taxon>Idiomarinaceae</taxon>
        <taxon>Aliidiomarina</taxon>
    </lineage>
</organism>
<dbReference type="OrthoDB" id="9779595at2"/>
<feature type="region of interest" description="Disordered" evidence="4">
    <location>
        <begin position="356"/>
        <end position="394"/>
    </location>
</feature>